<dbReference type="RefSeq" id="XP_052757215.1">
    <property type="nucleotide sequence ID" value="XM_052901255.1"/>
</dbReference>
<keyword evidence="8" id="KW-0863">Zinc-finger</keyword>
<evidence type="ECO:0000256" key="3">
    <source>
        <dbReference type="ARBA" id="ARBA00022737"/>
    </source>
</evidence>
<dbReference type="Gene3D" id="3.30.160.60">
    <property type="entry name" value="Classic Zinc Finger"/>
    <property type="match status" value="6"/>
</dbReference>
<dbReference type="SUPFAM" id="SSF46689">
    <property type="entry name" value="Homeodomain-like"/>
    <property type="match status" value="1"/>
</dbReference>
<dbReference type="SMART" id="SM00355">
    <property type="entry name" value="ZnF_C2H2"/>
    <property type="match status" value="10"/>
</dbReference>
<proteinExistence type="predicted"/>
<keyword evidence="5" id="KW-0805">Transcription regulation</keyword>
<dbReference type="Proteomes" id="UP001652740">
    <property type="component" value="Unplaced"/>
</dbReference>
<keyword evidence="3" id="KW-0677">Repeat</keyword>
<dbReference type="PROSITE" id="PS50157">
    <property type="entry name" value="ZINC_FINGER_C2H2_2"/>
    <property type="match status" value="7"/>
</dbReference>
<dbReference type="Pfam" id="PF13894">
    <property type="entry name" value="zf-C2H2_4"/>
    <property type="match status" value="1"/>
</dbReference>
<dbReference type="PANTHER" id="PTHR24399">
    <property type="entry name" value="ZINC FINGER AND BTB DOMAIN-CONTAINING"/>
    <property type="match status" value="1"/>
</dbReference>
<evidence type="ECO:0000313" key="10">
    <source>
        <dbReference type="Proteomes" id="UP001652740"/>
    </source>
</evidence>
<evidence type="ECO:0000256" key="8">
    <source>
        <dbReference type="PROSITE-ProRule" id="PRU00042"/>
    </source>
</evidence>
<dbReference type="GeneID" id="113514109"/>
<evidence type="ECO:0000259" key="9">
    <source>
        <dbReference type="PROSITE" id="PS50157"/>
    </source>
</evidence>
<organism evidence="10 11">
    <name type="scientific">Galleria mellonella</name>
    <name type="common">Greater wax moth</name>
    <dbReference type="NCBI Taxonomy" id="7137"/>
    <lineage>
        <taxon>Eukaryota</taxon>
        <taxon>Metazoa</taxon>
        <taxon>Ecdysozoa</taxon>
        <taxon>Arthropoda</taxon>
        <taxon>Hexapoda</taxon>
        <taxon>Insecta</taxon>
        <taxon>Pterygota</taxon>
        <taxon>Neoptera</taxon>
        <taxon>Endopterygota</taxon>
        <taxon>Lepidoptera</taxon>
        <taxon>Glossata</taxon>
        <taxon>Ditrysia</taxon>
        <taxon>Pyraloidea</taxon>
        <taxon>Pyralidae</taxon>
        <taxon>Galleriinae</taxon>
        <taxon>Galleria</taxon>
    </lineage>
</organism>
<evidence type="ECO:0000256" key="4">
    <source>
        <dbReference type="ARBA" id="ARBA00022833"/>
    </source>
</evidence>
<reference evidence="11" key="1">
    <citation type="submission" date="2025-08" db="UniProtKB">
        <authorList>
            <consortium name="RefSeq"/>
        </authorList>
    </citation>
    <scope>IDENTIFICATION</scope>
    <source>
        <tissue evidence="11">Whole larvae</tissue>
    </source>
</reference>
<evidence type="ECO:0000256" key="1">
    <source>
        <dbReference type="ARBA" id="ARBA00004123"/>
    </source>
</evidence>
<sequence length="594" mass="70585">MEESLDEVETKTFFGRCICCMEYGYMKNMWIEHYWEGEREIYGEMLMETFSIVCNQLEKLEQICEVCVTRLRDAFNFKKDVQASLNLLQEDSFYNEGNDTELQEKKMFQDNQSLEEEYLEEDMEQEVKLEHLSEPEYQEIEYLEEDEALVAAEITKSQSTESTPASKCTKKERKGDVKATYKNYNQADLRRAVEAVINNELTVVEASERYCIPRRTINTRITYLKNRPDERESPERLTNKETRAKRGEEIRKQLANIRTILEYTNATPFAGQGGTKYTCYFCREDFTKPADLKRHTRKLHSDGIDAFRVGLIQTSEFILKLDITGLNCKLCYSDVDSLENLYVHLRAHKKTIYTEINHLILPFNFADEVYRCVVCKNEFLFFKLLLNHMIEHYSNFSCSICDKGFINKRTLSYHVARHEMGTYKCSQCPKVFLTHVSKMNHERVLHRKLHKTRQCRYCEERFVNDVQRNKHEVKSHGADPEVYPCKDCEKAFNCPFALTKHVNRCHLKLKREKCTVCDKRFFEKKGLRNHMLKHTKERLFKCDVCLKSYSRKYTLREHMRIHNNDRRFRCELCGQTFIQKCSLQGHLKNRHNFI</sequence>
<feature type="domain" description="C2H2-type" evidence="9">
    <location>
        <begin position="277"/>
        <end position="301"/>
    </location>
</feature>
<dbReference type="InterPro" id="IPR009057">
    <property type="entry name" value="Homeodomain-like_sf"/>
</dbReference>
<dbReference type="InterPro" id="IPR036236">
    <property type="entry name" value="Znf_C2H2_sf"/>
</dbReference>
<dbReference type="SMART" id="SM00868">
    <property type="entry name" value="zf-AD"/>
    <property type="match status" value="1"/>
</dbReference>
<dbReference type="InterPro" id="IPR013087">
    <property type="entry name" value="Znf_C2H2_type"/>
</dbReference>
<evidence type="ECO:0000256" key="7">
    <source>
        <dbReference type="ARBA" id="ARBA00023242"/>
    </source>
</evidence>
<dbReference type="Pfam" id="PF00096">
    <property type="entry name" value="zf-C2H2"/>
    <property type="match status" value="4"/>
</dbReference>
<accession>A0ABM3N0Z8</accession>
<keyword evidence="6" id="KW-0804">Transcription</keyword>
<evidence type="ECO:0000313" key="11">
    <source>
        <dbReference type="RefSeq" id="XP_052757215.1"/>
    </source>
</evidence>
<dbReference type="PANTHER" id="PTHR24399:SF23">
    <property type="entry name" value="C2H2-TYPE DOMAIN-CONTAINING PROTEIN"/>
    <property type="match status" value="1"/>
</dbReference>
<protein>
    <submittedName>
        <fullName evidence="11">Zinc finger protein 879-like isoform X1</fullName>
    </submittedName>
</protein>
<evidence type="ECO:0000256" key="2">
    <source>
        <dbReference type="ARBA" id="ARBA00022723"/>
    </source>
</evidence>
<keyword evidence="2" id="KW-0479">Metal-binding</keyword>
<keyword evidence="10" id="KW-1185">Reference proteome</keyword>
<feature type="domain" description="C2H2-type" evidence="9">
    <location>
        <begin position="568"/>
        <end position="591"/>
    </location>
</feature>
<dbReference type="SUPFAM" id="SSF57667">
    <property type="entry name" value="beta-beta-alpha zinc fingers"/>
    <property type="match status" value="5"/>
</dbReference>
<gene>
    <name evidence="11" type="primary">LOC113514109</name>
</gene>
<dbReference type="Gene3D" id="1.10.10.60">
    <property type="entry name" value="Homeodomain-like"/>
    <property type="match status" value="1"/>
</dbReference>
<name>A0ABM3N0Z8_GALME</name>
<comment type="subcellular location">
    <subcellularLocation>
        <location evidence="1">Nucleus</location>
    </subcellularLocation>
</comment>
<dbReference type="InterPro" id="IPR012934">
    <property type="entry name" value="Znf_AD"/>
</dbReference>
<feature type="domain" description="C2H2-type" evidence="9">
    <location>
        <begin position="396"/>
        <end position="418"/>
    </location>
</feature>
<evidence type="ECO:0000256" key="6">
    <source>
        <dbReference type="ARBA" id="ARBA00023163"/>
    </source>
</evidence>
<feature type="domain" description="C2H2-type" evidence="9">
    <location>
        <begin position="540"/>
        <end position="567"/>
    </location>
</feature>
<dbReference type="PROSITE" id="PS00028">
    <property type="entry name" value="ZINC_FINGER_C2H2_1"/>
    <property type="match status" value="7"/>
</dbReference>
<feature type="domain" description="C2H2-type" evidence="9">
    <location>
        <begin position="423"/>
        <end position="451"/>
    </location>
</feature>
<keyword evidence="7" id="KW-0539">Nucleus</keyword>
<feature type="domain" description="C2H2-type" evidence="9">
    <location>
        <begin position="483"/>
        <end position="511"/>
    </location>
</feature>
<feature type="domain" description="C2H2-type" evidence="9">
    <location>
        <begin position="512"/>
        <end position="539"/>
    </location>
</feature>
<keyword evidence="4" id="KW-0862">Zinc</keyword>
<evidence type="ECO:0000256" key="5">
    <source>
        <dbReference type="ARBA" id="ARBA00023015"/>
    </source>
</evidence>